<dbReference type="EMBL" id="RDQH01000331">
    <property type="protein sequence ID" value="RXH98472.1"/>
    <property type="molecule type" value="Genomic_DNA"/>
</dbReference>
<proteinExistence type="predicted"/>
<gene>
    <name evidence="1" type="ORF">DVH24_010797</name>
</gene>
<evidence type="ECO:0000313" key="1">
    <source>
        <dbReference type="EMBL" id="RXH98472.1"/>
    </source>
</evidence>
<accession>A0A498JYB0</accession>
<evidence type="ECO:0000313" key="2">
    <source>
        <dbReference type="Proteomes" id="UP000290289"/>
    </source>
</evidence>
<keyword evidence="2" id="KW-1185">Reference proteome</keyword>
<sequence>MENLRSHFVSQLEKVVVGWIWTRKDVTCTAYGIVGLRIWRSGTSCLFPDLQKAGLQITGLWVRSEYFSHEFYVCMKEVEGDVGDDLGMVPYKKNEGGCRGRSGHGSYSLLPPFFI</sequence>
<reference evidence="1 2" key="1">
    <citation type="submission" date="2018-10" db="EMBL/GenBank/DDBJ databases">
        <title>A high-quality apple genome assembly.</title>
        <authorList>
            <person name="Hu J."/>
        </authorList>
    </citation>
    <scope>NUCLEOTIDE SEQUENCE [LARGE SCALE GENOMIC DNA]</scope>
    <source>
        <strain evidence="2">cv. HFTH1</strain>
        <tissue evidence="1">Young leaf</tissue>
    </source>
</reference>
<comment type="caution">
    <text evidence="1">The sequence shown here is derived from an EMBL/GenBank/DDBJ whole genome shotgun (WGS) entry which is preliminary data.</text>
</comment>
<dbReference type="Proteomes" id="UP000290289">
    <property type="component" value="Chromosome 5"/>
</dbReference>
<name>A0A498JYB0_MALDO</name>
<protein>
    <submittedName>
        <fullName evidence="1">Uncharacterized protein</fullName>
    </submittedName>
</protein>
<organism evidence="1 2">
    <name type="scientific">Malus domestica</name>
    <name type="common">Apple</name>
    <name type="synonym">Pyrus malus</name>
    <dbReference type="NCBI Taxonomy" id="3750"/>
    <lineage>
        <taxon>Eukaryota</taxon>
        <taxon>Viridiplantae</taxon>
        <taxon>Streptophyta</taxon>
        <taxon>Embryophyta</taxon>
        <taxon>Tracheophyta</taxon>
        <taxon>Spermatophyta</taxon>
        <taxon>Magnoliopsida</taxon>
        <taxon>eudicotyledons</taxon>
        <taxon>Gunneridae</taxon>
        <taxon>Pentapetalae</taxon>
        <taxon>rosids</taxon>
        <taxon>fabids</taxon>
        <taxon>Rosales</taxon>
        <taxon>Rosaceae</taxon>
        <taxon>Amygdaloideae</taxon>
        <taxon>Maleae</taxon>
        <taxon>Malus</taxon>
    </lineage>
</organism>
<dbReference type="AlphaFoldDB" id="A0A498JYB0"/>